<gene>
    <name evidence="2" type="ORF">H4W27_001994</name>
</gene>
<name>A0ABR9JGA5_9MICC</name>
<proteinExistence type="predicted"/>
<dbReference type="Proteomes" id="UP000643525">
    <property type="component" value="Unassembled WGS sequence"/>
</dbReference>
<reference evidence="2 3" key="1">
    <citation type="submission" date="2020-10" db="EMBL/GenBank/DDBJ databases">
        <title>Sequencing the genomes of 1000 actinobacteria strains.</title>
        <authorList>
            <person name="Klenk H.-P."/>
        </authorList>
    </citation>
    <scope>NUCLEOTIDE SEQUENCE [LARGE SCALE GENOMIC DNA]</scope>
    <source>
        <strain evidence="2 3">DSM 15666</strain>
    </source>
</reference>
<keyword evidence="3" id="KW-1185">Reference proteome</keyword>
<sequence>MPPETSDARLIIDTLSTQPMNEHAEVPRHDQLIRKALRWRRVELRPVGERSLVFVFGGVVVGGMDATVTTLVSAHARRITADPTLLRRHLEIQDIAVAQDPRAAEDEPGSAEESSPGASAAVTLSSSVRVFVVGDRVCAALLLLPAMVLGDGRSTLRELIARDSQARGRHVLLAAPPTQATQPTLHEQPEELARVPEAQELVRLGDSLEMRTGGLSVDVTEAIHESLHELAVEAVAAVPGLNAAAVDLEIPDLGSADGAFVRAVLPDADISPAHFPAYGDSRDVAGAIAEEILLRASR</sequence>
<evidence type="ECO:0000313" key="3">
    <source>
        <dbReference type="Proteomes" id="UP000643525"/>
    </source>
</evidence>
<dbReference type="EMBL" id="JADBED010000001">
    <property type="protein sequence ID" value="MBE1524876.1"/>
    <property type="molecule type" value="Genomic_DNA"/>
</dbReference>
<evidence type="ECO:0000313" key="2">
    <source>
        <dbReference type="EMBL" id="MBE1524876.1"/>
    </source>
</evidence>
<accession>A0ABR9JGA5</accession>
<comment type="caution">
    <text evidence="2">The sequence shown here is derived from an EMBL/GenBank/DDBJ whole genome shotgun (WGS) entry which is preliminary data.</text>
</comment>
<dbReference type="RefSeq" id="WP_192595827.1">
    <property type="nucleotide sequence ID" value="NZ_BAAALJ010000003.1"/>
</dbReference>
<evidence type="ECO:0000256" key="1">
    <source>
        <dbReference type="SAM" id="MobiDB-lite"/>
    </source>
</evidence>
<organism evidence="2 3">
    <name type="scientific">Nesterenkonia lutea</name>
    <dbReference type="NCBI Taxonomy" id="272919"/>
    <lineage>
        <taxon>Bacteria</taxon>
        <taxon>Bacillati</taxon>
        <taxon>Actinomycetota</taxon>
        <taxon>Actinomycetes</taxon>
        <taxon>Micrococcales</taxon>
        <taxon>Micrococcaceae</taxon>
        <taxon>Nesterenkonia</taxon>
    </lineage>
</organism>
<protein>
    <submittedName>
        <fullName evidence="2">Uncharacterized protein</fullName>
    </submittedName>
</protein>
<feature type="region of interest" description="Disordered" evidence="1">
    <location>
        <begin position="98"/>
        <end position="118"/>
    </location>
</feature>